<evidence type="ECO:0000256" key="1">
    <source>
        <dbReference type="SAM" id="MobiDB-lite"/>
    </source>
</evidence>
<organism evidence="2">
    <name type="scientific">Arundo donax</name>
    <name type="common">Giant reed</name>
    <name type="synonym">Donax arundinaceus</name>
    <dbReference type="NCBI Taxonomy" id="35708"/>
    <lineage>
        <taxon>Eukaryota</taxon>
        <taxon>Viridiplantae</taxon>
        <taxon>Streptophyta</taxon>
        <taxon>Embryophyta</taxon>
        <taxon>Tracheophyta</taxon>
        <taxon>Spermatophyta</taxon>
        <taxon>Magnoliopsida</taxon>
        <taxon>Liliopsida</taxon>
        <taxon>Poales</taxon>
        <taxon>Poaceae</taxon>
        <taxon>PACMAD clade</taxon>
        <taxon>Arundinoideae</taxon>
        <taxon>Arundineae</taxon>
        <taxon>Arundo</taxon>
    </lineage>
</organism>
<protein>
    <submittedName>
        <fullName evidence="2">Uncharacterized protein</fullName>
    </submittedName>
</protein>
<feature type="compositionally biased region" description="Polar residues" evidence="1">
    <location>
        <begin position="28"/>
        <end position="44"/>
    </location>
</feature>
<name>A0A0A9H5Z3_ARUDO</name>
<feature type="region of interest" description="Disordered" evidence="1">
    <location>
        <begin position="27"/>
        <end position="51"/>
    </location>
</feature>
<reference evidence="2" key="2">
    <citation type="journal article" date="2015" name="Data Brief">
        <title>Shoot transcriptome of the giant reed, Arundo donax.</title>
        <authorList>
            <person name="Barrero R.A."/>
            <person name="Guerrero F.D."/>
            <person name="Moolhuijzen P."/>
            <person name="Goolsby J.A."/>
            <person name="Tidwell J."/>
            <person name="Bellgard S.E."/>
            <person name="Bellgard M.I."/>
        </authorList>
    </citation>
    <scope>NUCLEOTIDE SEQUENCE</scope>
    <source>
        <tissue evidence="2">Shoot tissue taken approximately 20 cm above the soil surface</tissue>
    </source>
</reference>
<accession>A0A0A9H5Z3</accession>
<reference evidence="2" key="1">
    <citation type="submission" date="2014-09" db="EMBL/GenBank/DDBJ databases">
        <authorList>
            <person name="Magalhaes I.L.F."/>
            <person name="Oliveira U."/>
            <person name="Santos F.R."/>
            <person name="Vidigal T.H.D.A."/>
            <person name="Brescovit A.D."/>
            <person name="Santos A.J."/>
        </authorList>
    </citation>
    <scope>NUCLEOTIDE SEQUENCE</scope>
    <source>
        <tissue evidence="2">Shoot tissue taken approximately 20 cm above the soil surface</tissue>
    </source>
</reference>
<evidence type="ECO:0000313" key="2">
    <source>
        <dbReference type="EMBL" id="JAE31219.1"/>
    </source>
</evidence>
<dbReference type="AlphaFoldDB" id="A0A0A9H5Z3"/>
<sequence length="51" mass="5284">MSPAPHENWLKASINGLDSISPIVPPNSMMQTSGGPSLPSTGISATRLIHS</sequence>
<proteinExistence type="predicted"/>
<dbReference type="EMBL" id="GBRH01166677">
    <property type="protein sequence ID" value="JAE31219.1"/>
    <property type="molecule type" value="Transcribed_RNA"/>
</dbReference>